<proteinExistence type="predicted"/>
<dbReference type="InterPro" id="IPR026073">
    <property type="entry name" value="GGNBP2"/>
</dbReference>
<feature type="compositionally biased region" description="Basic and acidic residues" evidence="4">
    <location>
        <begin position="185"/>
        <end position="194"/>
    </location>
</feature>
<evidence type="ECO:0000313" key="5">
    <source>
        <dbReference type="Ensembl" id="ENSOMYP00000020485.1"/>
    </source>
</evidence>
<feature type="compositionally biased region" description="Polar residues" evidence="4">
    <location>
        <begin position="495"/>
        <end position="513"/>
    </location>
</feature>
<name>A0A8C7VEX7_ONCMY</name>
<dbReference type="AlphaFoldDB" id="A0A8C7VEX7"/>
<reference evidence="5" key="3">
    <citation type="submission" date="2025-09" db="UniProtKB">
        <authorList>
            <consortium name="Ensembl"/>
        </authorList>
    </citation>
    <scope>IDENTIFICATION</scope>
</reference>
<dbReference type="PANTHER" id="PTHR13601">
    <property type="entry name" value="GAMETOGENETIN-BINDING PROTEIN 2"/>
    <property type="match status" value="1"/>
</dbReference>
<dbReference type="PANTHER" id="PTHR13601:SF2">
    <property type="entry name" value="GAMETOGENETIN-BINDING PROTEIN 2"/>
    <property type="match status" value="1"/>
</dbReference>
<evidence type="ECO:0000313" key="6">
    <source>
        <dbReference type="Proteomes" id="UP000694395"/>
    </source>
</evidence>
<evidence type="ECO:0000256" key="2">
    <source>
        <dbReference type="ARBA" id="ARBA00019230"/>
    </source>
</evidence>
<feature type="region of interest" description="Disordered" evidence="4">
    <location>
        <begin position="167"/>
        <end position="194"/>
    </location>
</feature>
<reference evidence="5" key="1">
    <citation type="submission" date="2020-07" db="EMBL/GenBank/DDBJ databases">
        <title>A long reads based de novo assembly of the rainbow trout Arlee double haploid line genome.</title>
        <authorList>
            <person name="Gao G."/>
            <person name="Palti Y."/>
        </authorList>
    </citation>
    <scope>NUCLEOTIDE SEQUENCE [LARGE SCALE GENOMIC DNA]</scope>
</reference>
<keyword evidence="6" id="KW-1185">Reference proteome</keyword>
<dbReference type="GeneTree" id="ENSGT00390000009552"/>
<evidence type="ECO:0000256" key="3">
    <source>
        <dbReference type="ARBA" id="ARBA00031743"/>
    </source>
</evidence>
<comment type="function">
    <text evidence="1">May be involved in spermatogenesis.</text>
</comment>
<dbReference type="Ensembl" id="ENSOMYT00000022500.2">
    <property type="protein sequence ID" value="ENSOMYP00000020485.1"/>
    <property type="gene ID" value="ENSOMYG00000009876.2"/>
</dbReference>
<protein>
    <recommendedName>
        <fullName evidence="2">Gametogenetin-binding protein 2</fullName>
    </recommendedName>
    <alternativeName>
        <fullName evidence="3">Protein ZNF403</fullName>
    </alternativeName>
</protein>
<reference evidence="5" key="2">
    <citation type="submission" date="2025-08" db="UniProtKB">
        <authorList>
            <consortium name="Ensembl"/>
        </authorList>
    </citation>
    <scope>IDENTIFICATION</scope>
</reference>
<feature type="compositionally biased region" description="Basic residues" evidence="4">
    <location>
        <begin position="412"/>
        <end position="425"/>
    </location>
</feature>
<organism evidence="5 6">
    <name type="scientific">Oncorhynchus mykiss</name>
    <name type="common">Rainbow trout</name>
    <name type="synonym">Salmo gairdneri</name>
    <dbReference type="NCBI Taxonomy" id="8022"/>
    <lineage>
        <taxon>Eukaryota</taxon>
        <taxon>Metazoa</taxon>
        <taxon>Chordata</taxon>
        <taxon>Craniata</taxon>
        <taxon>Vertebrata</taxon>
        <taxon>Euteleostomi</taxon>
        <taxon>Actinopterygii</taxon>
        <taxon>Neopterygii</taxon>
        <taxon>Teleostei</taxon>
        <taxon>Protacanthopterygii</taxon>
        <taxon>Salmoniformes</taxon>
        <taxon>Salmonidae</taxon>
        <taxon>Salmoninae</taxon>
        <taxon>Oncorhynchus</taxon>
    </lineage>
</organism>
<evidence type="ECO:0000256" key="1">
    <source>
        <dbReference type="ARBA" id="ARBA00003056"/>
    </source>
</evidence>
<accession>A0A8C7VEX7</accession>
<feature type="region of interest" description="Disordered" evidence="4">
    <location>
        <begin position="492"/>
        <end position="516"/>
    </location>
</feature>
<feature type="region of interest" description="Disordered" evidence="4">
    <location>
        <begin position="407"/>
        <end position="439"/>
    </location>
</feature>
<dbReference type="Proteomes" id="UP000694395">
    <property type="component" value="Chromosome 12"/>
</dbReference>
<feature type="region of interest" description="Disordered" evidence="4">
    <location>
        <begin position="566"/>
        <end position="588"/>
    </location>
</feature>
<evidence type="ECO:0000256" key="4">
    <source>
        <dbReference type="SAM" id="MobiDB-lite"/>
    </source>
</evidence>
<sequence length="646" mass="73016">MACLVAVCRDGEEDFPFLARQIPLYIDDTLTMVMEFTDDAMNLDSHQINSSEMKQFVEHHSMLKQQDLNNAMIVSSREMFSALSQLVPCVGCRRSVERLFSQLVESGNLALEPLTVKPIGVLSVTKACVVNAKKLYTLFYVHGSKLNDMIDAIPKSKKNKRCQLHSLDTHKPKPLGGEGSVDKGLGLEKDKDGGAKRDRRCNVAFHFGPFQSPSRGSWMEVWELMSQECRDEVVLIDGACLLETLDTYLRKHRFCTDCKNKVLRAYNILVGELDCTKEKGYCAALYEGIRCCPNERHVHVCCETDFIAHLLGRAEPEFTRGYERRERHAKTIDIAQEEVLTCLGIHLYERLHRIWLKLRAEEQTWQMLFYLGINTLRKSFEMAVEKVQGISRLEQLCEELSEEERAKELKQEKKRQKKKNRRKNKCGFNMSDGKEKSLDEASLESVERRGCKACGSPEVEGHVGCVEVVVTSNESTTSCSCPDGTVPKVKKGLSPHSNGSDCGYSSSMEGSETGSREGSDVACTDGICNHEAGDYLCGHHHNHCDEDEEDGVYSCVECWANSEENTKGKKNNKRKNNGSLCNDQDDSEVTSDEENCLTQDEIQLFVDSNKSFFNNRHQYRQHLKDKFTKYCRGGGEWFAAATTSVN</sequence>
<dbReference type="GO" id="GO:0005634">
    <property type="term" value="C:nucleus"/>
    <property type="evidence" value="ECO:0007669"/>
    <property type="project" value="TreeGrafter"/>
</dbReference>
<dbReference type="GO" id="GO:0005737">
    <property type="term" value="C:cytoplasm"/>
    <property type="evidence" value="ECO:0007669"/>
    <property type="project" value="TreeGrafter"/>
</dbReference>